<dbReference type="PATRIC" id="fig|1203554.3.peg.311"/>
<evidence type="ECO:0000256" key="8">
    <source>
        <dbReference type="HAMAP-Rule" id="MF_02041"/>
    </source>
</evidence>
<feature type="binding site" evidence="8">
    <location>
        <begin position="26"/>
        <end position="28"/>
    </location>
    <ligand>
        <name>FMN</name>
        <dbReference type="ChEBI" id="CHEBI:58210"/>
    </ligand>
</feature>
<evidence type="ECO:0000313" key="13">
    <source>
        <dbReference type="EMBL" id="EPE01030.1"/>
    </source>
</evidence>
<evidence type="ECO:0000256" key="7">
    <source>
        <dbReference type="ARBA" id="ARBA00023002"/>
    </source>
</evidence>
<dbReference type="Pfam" id="PF01207">
    <property type="entry name" value="Dus"/>
    <property type="match status" value="1"/>
</dbReference>
<dbReference type="GO" id="GO:0102264">
    <property type="term" value="F:tRNA-dihydrouridine20 synthase activity"/>
    <property type="evidence" value="ECO:0007669"/>
    <property type="project" value="UniProtKB-EC"/>
</dbReference>
<evidence type="ECO:0000256" key="2">
    <source>
        <dbReference type="ARBA" id="ARBA00022630"/>
    </source>
</evidence>
<comment type="catalytic activity">
    <reaction evidence="8">
        <text>5,6-dihydrouridine(20a) in tRNA + NAD(+) = uridine(20a) in tRNA + NADH + H(+)</text>
        <dbReference type="Rhea" id="RHEA:53348"/>
        <dbReference type="Rhea" id="RHEA-COMP:13535"/>
        <dbReference type="Rhea" id="RHEA-COMP:13536"/>
        <dbReference type="ChEBI" id="CHEBI:15378"/>
        <dbReference type="ChEBI" id="CHEBI:57540"/>
        <dbReference type="ChEBI" id="CHEBI:57945"/>
        <dbReference type="ChEBI" id="CHEBI:65315"/>
        <dbReference type="ChEBI" id="CHEBI:74443"/>
    </reaction>
</comment>
<feature type="site" description="Interacts with tRNA" evidence="8">
    <location>
        <position position="195"/>
    </location>
</feature>
<feature type="site" description="Interacts with tRNA; defines subfamily-specific binding signature" evidence="8">
    <location>
        <position position="315"/>
    </location>
</feature>
<proteinExistence type="inferred from homology"/>
<comment type="caution">
    <text evidence="8">Lacks conserved residue(s) required for the propagation of feature annotation.</text>
</comment>
<comment type="function">
    <text evidence="8">Catalyzes the synthesis of 5,6-dihydrouridine (D), a modified base found in the D-loop of most tRNAs, via the reduction of the C5-C6 double bond in target uridines. Specifically modifies U20 and U20a in tRNAs.</text>
</comment>
<dbReference type="PANTHER" id="PTHR42907">
    <property type="entry name" value="FMN-LINKED OXIDOREDUCTASES SUPERFAMILY PROTEIN"/>
    <property type="match status" value="1"/>
</dbReference>
<evidence type="ECO:0000256" key="1">
    <source>
        <dbReference type="ARBA" id="ARBA00022555"/>
    </source>
</evidence>
<evidence type="ECO:0000256" key="11">
    <source>
        <dbReference type="PIRSR" id="PIRSR006621-2"/>
    </source>
</evidence>
<keyword evidence="4 8" id="KW-0819">tRNA processing</keyword>
<dbReference type="AlphaFoldDB" id="S3CKI0"/>
<dbReference type="Proteomes" id="UP000014400">
    <property type="component" value="Unassembled WGS sequence"/>
</dbReference>
<dbReference type="Gene3D" id="3.20.20.70">
    <property type="entry name" value="Aldolase class I"/>
    <property type="match status" value="1"/>
</dbReference>
<keyword evidence="3 8" id="KW-0288">FMN</keyword>
<feature type="binding site" evidence="8 11">
    <location>
        <position position="180"/>
    </location>
    <ligand>
        <name>FMN</name>
        <dbReference type="ChEBI" id="CHEBI:58210"/>
    </ligand>
</feature>
<reference evidence="13 14" key="1">
    <citation type="submission" date="2013-04" db="EMBL/GenBank/DDBJ databases">
        <title>The Genome Sequence of Sutterella wadsworthensis HGA0223.</title>
        <authorList>
            <consortium name="The Broad Institute Genomics Platform"/>
            <person name="Earl A."/>
            <person name="Ward D."/>
            <person name="Feldgarden M."/>
            <person name="Gevers D."/>
            <person name="Schmidt T.M."/>
            <person name="Dover J."/>
            <person name="Dai D."/>
            <person name="Walker B."/>
            <person name="Young S."/>
            <person name="Zeng Q."/>
            <person name="Gargeya S."/>
            <person name="Fitzgerald M."/>
            <person name="Haas B."/>
            <person name="Abouelleil A."/>
            <person name="Allen A.W."/>
            <person name="Alvarado L."/>
            <person name="Arachchi H.M."/>
            <person name="Berlin A.M."/>
            <person name="Chapman S.B."/>
            <person name="Gainer-Dewar J."/>
            <person name="Goldberg J."/>
            <person name="Griggs A."/>
            <person name="Gujja S."/>
            <person name="Hansen M."/>
            <person name="Howarth C."/>
            <person name="Imamovic A."/>
            <person name="Ireland A."/>
            <person name="Larimer J."/>
            <person name="McCowan C."/>
            <person name="Murphy C."/>
            <person name="Pearson M."/>
            <person name="Poon T.W."/>
            <person name="Priest M."/>
            <person name="Roberts A."/>
            <person name="Saif S."/>
            <person name="Shea T."/>
            <person name="Sisk P."/>
            <person name="Sykes S."/>
            <person name="Wortman J."/>
            <person name="Nusbaum C."/>
            <person name="Birren B."/>
        </authorList>
    </citation>
    <scope>NUCLEOTIDE SEQUENCE [LARGE SCALE GENOMIC DNA]</scope>
    <source>
        <strain evidence="13 14">HGA0223</strain>
    </source>
</reference>
<dbReference type="PANTHER" id="PTHR42907:SF1">
    <property type="entry name" value="FMN-LINKED OXIDOREDUCTASES SUPERFAMILY PROTEIN"/>
    <property type="match status" value="1"/>
</dbReference>
<feature type="binding site" evidence="8 11">
    <location>
        <position position="148"/>
    </location>
    <ligand>
        <name>FMN</name>
        <dbReference type="ChEBI" id="CHEBI:58210"/>
    </ligand>
</feature>
<comment type="catalytic activity">
    <reaction evidence="8">
        <text>5,6-dihydrouridine(20) in tRNA + NAD(+) = uridine(20) in tRNA + NADH + H(+)</text>
        <dbReference type="Rhea" id="RHEA:53340"/>
        <dbReference type="Rhea" id="RHEA-COMP:13533"/>
        <dbReference type="Rhea" id="RHEA-COMP:13534"/>
        <dbReference type="ChEBI" id="CHEBI:15378"/>
        <dbReference type="ChEBI" id="CHEBI:57540"/>
        <dbReference type="ChEBI" id="CHEBI:57945"/>
        <dbReference type="ChEBI" id="CHEBI:65315"/>
        <dbReference type="ChEBI" id="CHEBI:74443"/>
        <dbReference type="EC" id="1.3.1.91"/>
    </reaction>
</comment>
<dbReference type="Gene3D" id="1.20.120.1460">
    <property type="match status" value="1"/>
</dbReference>
<dbReference type="EC" id="1.3.1.91" evidence="8"/>
<dbReference type="NCBIfam" id="NF008774">
    <property type="entry name" value="PRK11815.1"/>
    <property type="match status" value="1"/>
</dbReference>
<evidence type="ECO:0000256" key="10">
    <source>
        <dbReference type="PIRSR" id="PIRSR006621-1"/>
    </source>
</evidence>
<dbReference type="PIRSF" id="PIRSF006621">
    <property type="entry name" value="Dus"/>
    <property type="match status" value="1"/>
</dbReference>
<dbReference type="GO" id="GO:0000049">
    <property type="term" value="F:tRNA binding"/>
    <property type="evidence" value="ECO:0007669"/>
    <property type="project" value="UniProtKB-UniRule"/>
</dbReference>
<dbReference type="InterPro" id="IPR001269">
    <property type="entry name" value="DUS_fam"/>
</dbReference>
<keyword evidence="11" id="KW-0547">Nucleotide-binding</keyword>
<dbReference type="STRING" id="1203554.HMPREF1476_00339"/>
<feature type="binding site" evidence="8 11">
    <location>
        <position position="79"/>
    </location>
    <ligand>
        <name>FMN</name>
        <dbReference type="ChEBI" id="CHEBI:58210"/>
    </ligand>
</feature>
<dbReference type="GO" id="GO:0010181">
    <property type="term" value="F:FMN binding"/>
    <property type="evidence" value="ECO:0007669"/>
    <property type="project" value="UniProtKB-UniRule"/>
</dbReference>
<dbReference type="SUPFAM" id="SSF51395">
    <property type="entry name" value="FMN-linked oxidoreductases"/>
    <property type="match status" value="1"/>
</dbReference>
<comment type="cofactor">
    <cofactor evidence="8 9 11">
        <name>FMN</name>
        <dbReference type="ChEBI" id="CHEBI:58210"/>
    </cofactor>
</comment>
<evidence type="ECO:0000256" key="9">
    <source>
        <dbReference type="PIRNR" id="PIRNR006621"/>
    </source>
</evidence>
<evidence type="ECO:0000256" key="4">
    <source>
        <dbReference type="ARBA" id="ARBA00022694"/>
    </source>
</evidence>
<comment type="caution">
    <text evidence="13">The sequence shown here is derived from an EMBL/GenBank/DDBJ whole genome shotgun (WGS) entry which is preliminary data.</text>
</comment>
<feature type="domain" description="DUS-like FMN-binding" evidence="12">
    <location>
        <begin position="24"/>
        <end position="326"/>
    </location>
</feature>
<feature type="site" description="Interacts with tRNA; defines subfamily-specific binding signature" evidence="8">
    <location>
        <position position="192"/>
    </location>
</feature>
<evidence type="ECO:0000256" key="3">
    <source>
        <dbReference type="ARBA" id="ARBA00022643"/>
    </source>
</evidence>
<dbReference type="GO" id="GO:0102266">
    <property type="term" value="F:tRNA-dihydrouridine20a synthase activity"/>
    <property type="evidence" value="ECO:0007669"/>
    <property type="project" value="RHEA"/>
</dbReference>
<keyword evidence="7 8" id="KW-0560">Oxidoreductase</keyword>
<dbReference type="GO" id="GO:0050660">
    <property type="term" value="F:flavin adenine dinucleotide binding"/>
    <property type="evidence" value="ECO:0007669"/>
    <property type="project" value="InterPro"/>
</dbReference>
<dbReference type="InterPro" id="IPR004653">
    <property type="entry name" value="DusA"/>
</dbReference>
<comment type="catalytic activity">
    <reaction evidence="8">
        <text>5,6-dihydrouridine(20) in tRNA + NADP(+) = uridine(20) in tRNA + NADPH + H(+)</text>
        <dbReference type="Rhea" id="RHEA:53336"/>
        <dbReference type="Rhea" id="RHEA-COMP:13533"/>
        <dbReference type="Rhea" id="RHEA-COMP:13534"/>
        <dbReference type="ChEBI" id="CHEBI:15378"/>
        <dbReference type="ChEBI" id="CHEBI:57783"/>
        <dbReference type="ChEBI" id="CHEBI:58349"/>
        <dbReference type="ChEBI" id="CHEBI:65315"/>
        <dbReference type="ChEBI" id="CHEBI:74443"/>
        <dbReference type="EC" id="1.3.1.91"/>
    </reaction>
</comment>
<comment type="catalytic activity">
    <reaction evidence="8">
        <text>5,6-dihydrouridine(20a) in tRNA + NADP(+) = uridine(20a) in tRNA + NADPH + H(+)</text>
        <dbReference type="Rhea" id="RHEA:53344"/>
        <dbReference type="Rhea" id="RHEA-COMP:13535"/>
        <dbReference type="Rhea" id="RHEA-COMP:13536"/>
        <dbReference type="ChEBI" id="CHEBI:15378"/>
        <dbReference type="ChEBI" id="CHEBI:57783"/>
        <dbReference type="ChEBI" id="CHEBI:58349"/>
        <dbReference type="ChEBI" id="CHEBI:65315"/>
        <dbReference type="ChEBI" id="CHEBI:74443"/>
    </reaction>
</comment>
<evidence type="ECO:0000256" key="6">
    <source>
        <dbReference type="ARBA" id="ARBA00022884"/>
    </source>
</evidence>
<evidence type="ECO:0000313" key="14">
    <source>
        <dbReference type="Proteomes" id="UP000014400"/>
    </source>
</evidence>
<evidence type="ECO:0000259" key="12">
    <source>
        <dbReference type="Pfam" id="PF01207"/>
    </source>
</evidence>
<feature type="site" description="Interacts with tRNA" evidence="8">
    <location>
        <position position="106"/>
    </location>
</feature>
<comment type="similarity">
    <text evidence="9">Belongs to the dus family.</text>
</comment>
<dbReference type="CDD" id="cd02801">
    <property type="entry name" value="DUS_like_FMN"/>
    <property type="match status" value="1"/>
</dbReference>
<organism evidence="13 14">
    <name type="scientific">Sutterella wadsworthensis HGA0223</name>
    <dbReference type="NCBI Taxonomy" id="1203554"/>
    <lineage>
        <taxon>Bacteria</taxon>
        <taxon>Pseudomonadati</taxon>
        <taxon>Pseudomonadota</taxon>
        <taxon>Betaproteobacteria</taxon>
        <taxon>Burkholderiales</taxon>
        <taxon>Sutterellaceae</taxon>
        <taxon>Sutterella</taxon>
    </lineage>
</organism>
<dbReference type="InterPro" id="IPR013785">
    <property type="entry name" value="Aldolase_TIM"/>
</dbReference>
<keyword evidence="6 8" id="KW-0694">RNA-binding</keyword>
<dbReference type="EMBL" id="ATCF01000005">
    <property type="protein sequence ID" value="EPE01030.1"/>
    <property type="molecule type" value="Genomic_DNA"/>
</dbReference>
<gene>
    <name evidence="8" type="primary">dusA</name>
    <name evidence="13" type="ORF">HMPREF1476_00339</name>
</gene>
<comment type="similarity">
    <text evidence="8">Belongs to the Dus family. DusA subfamily.</text>
</comment>
<feature type="active site" description="Proton donor" evidence="8 10">
    <location>
        <position position="109"/>
    </location>
</feature>
<dbReference type="HOGENOM" id="CLU_013299_2_1_4"/>
<dbReference type="InterPro" id="IPR035587">
    <property type="entry name" value="DUS-like_FMN-bd"/>
</dbReference>
<keyword evidence="5 8" id="KW-0521">NADP</keyword>
<dbReference type="RefSeq" id="WP_016473750.1">
    <property type="nucleotide sequence ID" value="NZ_KE150480.1"/>
</dbReference>
<protein>
    <recommendedName>
        <fullName evidence="8">tRNA-dihydrouridine(20/20a) synthase</fullName>
        <ecNumber evidence="8">1.3.1.91</ecNumber>
    </recommendedName>
    <alternativeName>
        <fullName evidence="8">U20-specific dihydrouridine synthase</fullName>
        <shortName evidence="8">U20-specific Dus</shortName>
    </alternativeName>
    <alternativeName>
        <fullName evidence="8">tRNA-dihydrouridine synthase A</fullName>
    </alternativeName>
</protein>
<dbReference type="eggNOG" id="COG0042">
    <property type="taxonomic scope" value="Bacteria"/>
</dbReference>
<dbReference type="HAMAP" id="MF_02041">
    <property type="entry name" value="DusA_subfam"/>
    <property type="match status" value="1"/>
</dbReference>
<accession>S3CKI0</accession>
<keyword evidence="1 8" id="KW-0820">tRNA-binding</keyword>
<feature type="site" description="Interacts with tRNA; defines subfamily-specific binding signature" evidence="8">
    <location>
        <position position="318"/>
    </location>
</feature>
<name>S3CKI0_9BURK</name>
<keyword evidence="14" id="KW-1185">Reference proteome</keyword>
<keyword evidence="2 8" id="KW-0285">Flavoprotein</keyword>
<evidence type="ECO:0000256" key="5">
    <source>
        <dbReference type="ARBA" id="ARBA00022857"/>
    </source>
</evidence>
<feature type="binding site" evidence="8 11">
    <location>
        <begin position="248"/>
        <end position="249"/>
    </location>
    <ligand>
        <name>FMN</name>
        <dbReference type="ChEBI" id="CHEBI:58210"/>
    </ligand>
</feature>
<sequence>MNDNATPSLTPNTPSEASPWLFCVAPMLDWTDRPCRFFERLLTRRGRLYTEMVTTGAIRFGSRDALLGNSRVAGPTALQLGGSDPKELAFAVEAAAPYGYDEFNLNCGCPSPRVQKGSFGACLMLDAKLVAECVRAMRDATDKPVTVKHRIGVDERSDYGFVRDFVGEVYDAGCRTFIVHARAAWLQGLSPKENREVPPLMRSRAWELKRDFPDAVIVLNGAVKTTAECRALLDEVHDGVRIDGVMVGRAAYQTPWMLSEVDSVLYGESCRTLTREAVIAAVEAEVEQYYAADEHVTRAFARHLNGLCQGLSGARVWRRTLADPKIIKAEGPNLYRRAWREAFGTVF</sequence>